<dbReference type="InterPro" id="IPR011010">
    <property type="entry name" value="DNA_brk_join_enz"/>
</dbReference>
<name>A0ABQ0UES6_PSEAF</name>
<reference evidence="2 3" key="1">
    <citation type="submission" date="2019-07" db="EMBL/GenBank/DDBJ databases">
        <title>Whole genome shotgun sequence of Pseudoalteromonas atlantica NBRC 103033.</title>
        <authorList>
            <person name="Hosoyama A."/>
            <person name="Uohara A."/>
            <person name="Ohji S."/>
            <person name="Ichikawa N."/>
        </authorList>
    </citation>
    <scope>NUCLEOTIDE SEQUENCE [LARGE SCALE GENOMIC DNA]</scope>
    <source>
        <strain evidence="2 3">NBRC 103033</strain>
    </source>
</reference>
<dbReference type="Proteomes" id="UP000321189">
    <property type="component" value="Unassembled WGS sequence"/>
</dbReference>
<dbReference type="EMBL" id="BJUT01000024">
    <property type="protein sequence ID" value="GEK76945.1"/>
    <property type="molecule type" value="Genomic_DNA"/>
</dbReference>
<evidence type="ECO:0008006" key="4">
    <source>
        <dbReference type="Google" id="ProtNLM"/>
    </source>
</evidence>
<protein>
    <recommendedName>
        <fullName evidence="4">Tyr recombinase domain-containing protein</fullName>
    </recommendedName>
</protein>
<organism evidence="2 3">
    <name type="scientific">Pseudoalteromonas atlantica</name>
    <name type="common">Alteromonas atlantica</name>
    <dbReference type="NCBI Taxonomy" id="288"/>
    <lineage>
        <taxon>Bacteria</taxon>
        <taxon>Pseudomonadati</taxon>
        <taxon>Pseudomonadota</taxon>
        <taxon>Gammaproteobacteria</taxon>
        <taxon>Alteromonadales</taxon>
        <taxon>Pseudoalteromonadaceae</taxon>
        <taxon>Pseudoalteromonas</taxon>
    </lineage>
</organism>
<evidence type="ECO:0000313" key="2">
    <source>
        <dbReference type="EMBL" id="GEK76945.1"/>
    </source>
</evidence>
<proteinExistence type="predicted"/>
<dbReference type="SUPFAM" id="SSF56349">
    <property type="entry name" value="DNA breaking-rejoining enzymes"/>
    <property type="match status" value="1"/>
</dbReference>
<comment type="caution">
    <text evidence="2">The sequence shown here is derived from an EMBL/GenBank/DDBJ whole genome shotgun (WGS) entry which is preliminary data.</text>
</comment>
<evidence type="ECO:0000256" key="1">
    <source>
        <dbReference type="ARBA" id="ARBA00023172"/>
    </source>
</evidence>
<keyword evidence="3" id="KW-1185">Reference proteome</keyword>
<sequence>MNVILVSDIKEEDLLPEDGFAEINTMKCRSWNFYDSENLKETTLNWDSLNYPRHTEITFKEVLRALHGASVRVSGPLYGRTKTIKNRVSALKKIFNSKTKLFGPDTLFGTLSLNNFASIVQDIATKHNGELWTGGTVEQVIAILKQMKDYSRQEKITDGIVCDFPKKKITDCFLKAYVESKGVCYNKWLTRGTWHNLPIDVALLFLNDMLEIIESPTANFLVDYFKFQRSQYSVVVSDFFKPGAFKQVFLVAVEEVVSNPSASTKSNIHRLAKLFSDHGFMDQENDDIHFYPGMFTDEGQVIKGACLVVFTILSGGRISEVNSVRFAGMEVKNNEAFFYSRLKKNDNGMGRKRSCSKEALKAINIASNISYLPPQEDVSPFSSTHIPSIQKALKKQKRHLPSADTTAKRITRIYERWAEGNSEIDGIPETSSPHALRHIFAAIALYRFKGNVRESIRRHFGHSSESSFTKSYVKNKLDEEIISATESSYFKELANEISSDDSEFYAAVIKRIRERVSEEHVFKSIDEVGDYIAEQALDTIIITGHEFGYSVSWLEDEAITTDLHHLSPDSDSAEIVRIGIHHQNLIDNISDPFVREASLNIVSICEYMLEELEVNLEELNYE</sequence>
<keyword evidence="1" id="KW-0233">DNA recombination</keyword>
<dbReference type="InterPro" id="IPR013762">
    <property type="entry name" value="Integrase-like_cat_sf"/>
</dbReference>
<accession>A0ABQ0UES6</accession>
<gene>
    <name evidence="2" type="ORF">PAT01_22490</name>
</gene>
<dbReference type="RefSeq" id="WP_154945490.1">
    <property type="nucleotide sequence ID" value="NZ_BJUT01000024.1"/>
</dbReference>
<dbReference type="Gene3D" id="1.10.443.10">
    <property type="entry name" value="Intergrase catalytic core"/>
    <property type="match status" value="1"/>
</dbReference>
<evidence type="ECO:0000313" key="3">
    <source>
        <dbReference type="Proteomes" id="UP000321189"/>
    </source>
</evidence>